<evidence type="ECO:0000313" key="3">
    <source>
        <dbReference type="EMBL" id="OVF08888.1"/>
    </source>
</evidence>
<gene>
    <name evidence="3" type="ORF">A9F13_06g00066</name>
</gene>
<dbReference type="InterPro" id="IPR001251">
    <property type="entry name" value="CRAL-TRIO_dom"/>
</dbReference>
<evidence type="ECO:0000259" key="2">
    <source>
        <dbReference type="PROSITE" id="PS50191"/>
    </source>
</evidence>
<sequence length="449" mass="51884">MTYVPIHQGRIWSLTNDQEIALKKVWGILLKHCGYPINISIESIEKGDQLVASITDVRSIGDPESIGSRSKETSTMESHSSTLTHTSISSNVRSVYYVLETGGCDNDDDDIFSLYQSEGYSMLKKYAPEILHKSLWASGRNDNTDNYLLRFLRISKFNYKSSLSWIAHILDWRHAKYNVEDILFKGDAHIFFESKSPNLVDVFRRNEMYVRGVARSGSPLIIFRGAKHKRGRCTDAQFEKVILLCIEWARLGFSEYKQGVDQFHVIIDLTGFTMKHADFHGVKFGIRAFQKYFPDSLERLQIHNAPRVFSAMWKILEHWMKPHLRERISFTKSIGELTKYIDPKYIPADIGGAEQHPPAYIEPTFFNCQRKTPDEAFYSLTKERDELTVKFIESTIKWIEATTSEESKMHLINKIEISRARAINYINLDPYLRTRGIPDRNGEVAIISY</sequence>
<dbReference type="Pfam" id="PF00650">
    <property type="entry name" value="CRAL_TRIO"/>
    <property type="match status" value="1"/>
</dbReference>
<dbReference type="SMART" id="SM00516">
    <property type="entry name" value="SEC14"/>
    <property type="match status" value="1"/>
</dbReference>
<dbReference type="InterPro" id="IPR052432">
    <property type="entry name" value="PITP/CRAL-TRIO"/>
</dbReference>
<protein>
    <submittedName>
        <fullName evidence="3">Phosphatidylinositol transfer protein</fullName>
    </submittedName>
</protein>
<dbReference type="CDD" id="cd00170">
    <property type="entry name" value="SEC14"/>
    <property type="match status" value="1"/>
</dbReference>
<dbReference type="SUPFAM" id="SSF46938">
    <property type="entry name" value="CRAL/TRIO N-terminal domain"/>
    <property type="match status" value="1"/>
</dbReference>
<comment type="caution">
    <text evidence="3">The sequence shown here is derived from an EMBL/GenBank/DDBJ whole genome shotgun (WGS) entry which is preliminary data.</text>
</comment>
<dbReference type="OMA" id="TIWEMET"/>
<dbReference type="InterPro" id="IPR036273">
    <property type="entry name" value="CRAL/TRIO_N_dom_sf"/>
</dbReference>
<feature type="domain" description="CRAL-TRIO" evidence="2">
    <location>
        <begin position="196"/>
        <end position="358"/>
    </location>
</feature>
<organism evidence="3 4">
    <name type="scientific">Clavispora lusitaniae</name>
    <name type="common">Candida lusitaniae</name>
    <dbReference type="NCBI Taxonomy" id="36911"/>
    <lineage>
        <taxon>Eukaryota</taxon>
        <taxon>Fungi</taxon>
        <taxon>Dikarya</taxon>
        <taxon>Ascomycota</taxon>
        <taxon>Saccharomycotina</taxon>
        <taxon>Pichiomycetes</taxon>
        <taxon>Metschnikowiaceae</taxon>
        <taxon>Clavispora</taxon>
    </lineage>
</organism>
<evidence type="ECO:0000313" key="4">
    <source>
        <dbReference type="Proteomes" id="UP000195602"/>
    </source>
</evidence>
<dbReference type="InterPro" id="IPR036865">
    <property type="entry name" value="CRAL-TRIO_dom_sf"/>
</dbReference>
<dbReference type="Proteomes" id="UP000195602">
    <property type="component" value="Unassembled WGS sequence"/>
</dbReference>
<proteinExistence type="predicted"/>
<name>A0AA91Q052_CLALS</name>
<reference evidence="3 4" key="1">
    <citation type="submission" date="2017-04" db="EMBL/GenBank/DDBJ databases">
        <title>Draft genome of the yeast Clavispora lusitaniae type strain CBS 6936.</title>
        <authorList>
            <person name="Durrens P."/>
            <person name="Klopp C."/>
            <person name="Biteau N."/>
            <person name="Fitton-Ouhabi V."/>
            <person name="Dementhon K."/>
            <person name="Accoceberry I."/>
            <person name="Sherman D.J."/>
            <person name="Noel T."/>
        </authorList>
    </citation>
    <scope>NUCLEOTIDE SEQUENCE [LARGE SCALE GENOMIC DNA]</scope>
    <source>
        <strain evidence="3 4">CBS 6936</strain>
    </source>
</reference>
<dbReference type="SUPFAM" id="SSF52087">
    <property type="entry name" value="CRAL/TRIO domain"/>
    <property type="match status" value="1"/>
</dbReference>
<feature type="compositionally biased region" description="Low complexity" evidence="1">
    <location>
        <begin position="75"/>
        <end position="85"/>
    </location>
</feature>
<dbReference type="PROSITE" id="PS50191">
    <property type="entry name" value="CRAL_TRIO"/>
    <property type="match status" value="1"/>
</dbReference>
<dbReference type="PANTHER" id="PTHR46590:SF1">
    <property type="entry name" value="PHOSPHATIDYLINOSITOL TRANSFER PROTEIN CSR1"/>
    <property type="match status" value="1"/>
</dbReference>
<dbReference type="KEGG" id="clus:A9F13_06g00066"/>
<evidence type="ECO:0000256" key="1">
    <source>
        <dbReference type="SAM" id="MobiDB-lite"/>
    </source>
</evidence>
<dbReference type="EMBL" id="LYUB02000006">
    <property type="protein sequence ID" value="OVF08888.1"/>
    <property type="molecule type" value="Genomic_DNA"/>
</dbReference>
<dbReference type="Gene3D" id="3.40.525.10">
    <property type="entry name" value="CRAL-TRIO lipid binding domain"/>
    <property type="match status" value="1"/>
</dbReference>
<feature type="region of interest" description="Disordered" evidence="1">
    <location>
        <begin position="62"/>
        <end position="85"/>
    </location>
</feature>
<dbReference type="PANTHER" id="PTHR46590">
    <property type="entry name" value="PHOSPHATIDYLINOSITOL TRANSFER PROTEIN CSR1-RELATED"/>
    <property type="match status" value="1"/>
</dbReference>
<accession>A0AA91Q052</accession>
<dbReference type="AlphaFoldDB" id="A0AA91Q052"/>